<keyword evidence="3" id="KW-1185">Reference proteome</keyword>
<keyword evidence="1" id="KW-1133">Transmembrane helix</keyword>
<reference evidence="3" key="1">
    <citation type="journal article" date="2017" name="Nat. Ecol. Evol.">
        <title>Genome expansion and lineage-specific genetic innovations in the forest pathogenic fungi Armillaria.</title>
        <authorList>
            <person name="Sipos G."/>
            <person name="Prasanna A.N."/>
            <person name="Walter M.C."/>
            <person name="O'Connor E."/>
            <person name="Balint B."/>
            <person name="Krizsan K."/>
            <person name="Kiss B."/>
            <person name="Hess J."/>
            <person name="Varga T."/>
            <person name="Slot J."/>
            <person name="Riley R."/>
            <person name="Boka B."/>
            <person name="Rigling D."/>
            <person name="Barry K."/>
            <person name="Lee J."/>
            <person name="Mihaltcheva S."/>
            <person name="LaButti K."/>
            <person name="Lipzen A."/>
            <person name="Waldron R."/>
            <person name="Moloney N.M."/>
            <person name="Sperisen C."/>
            <person name="Kredics L."/>
            <person name="Vagvoelgyi C."/>
            <person name="Patrignani A."/>
            <person name="Fitzpatrick D."/>
            <person name="Nagy I."/>
            <person name="Doyle S."/>
            <person name="Anderson J.B."/>
            <person name="Grigoriev I.V."/>
            <person name="Gueldener U."/>
            <person name="Muensterkoetter M."/>
            <person name="Nagy L.G."/>
        </authorList>
    </citation>
    <scope>NUCLEOTIDE SEQUENCE [LARGE SCALE GENOMIC DNA]</scope>
    <source>
        <strain evidence="3">Ar21-2</strain>
    </source>
</reference>
<gene>
    <name evidence="2" type="ORF">ARMGADRAFT_1019494</name>
</gene>
<evidence type="ECO:0000313" key="2">
    <source>
        <dbReference type="EMBL" id="PBK82893.1"/>
    </source>
</evidence>
<protein>
    <submittedName>
        <fullName evidence="2">Uncharacterized protein</fullName>
    </submittedName>
</protein>
<keyword evidence="1" id="KW-0472">Membrane</keyword>
<name>A0A2H3D3J8_ARMGA</name>
<feature type="transmembrane region" description="Helical" evidence="1">
    <location>
        <begin position="57"/>
        <end position="81"/>
    </location>
</feature>
<dbReference type="InParanoid" id="A0A2H3D3J8"/>
<keyword evidence="1" id="KW-0812">Transmembrane</keyword>
<organism evidence="2 3">
    <name type="scientific">Armillaria gallica</name>
    <name type="common">Bulbous honey fungus</name>
    <name type="synonym">Armillaria bulbosa</name>
    <dbReference type="NCBI Taxonomy" id="47427"/>
    <lineage>
        <taxon>Eukaryota</taxon>
        <taxon>Fungi</taxon>
        <taxon>Dikarya</taxon>
        <taxon>Basidiomycota</taxon>
        <taxon>Agaricomycotina</taxon>
        <taxon>Agaricomycetes</taxon>
        <taxon>Agaricomycetidae</taxon>
        <taxon>Agaricales</taxon>
        <taxon>Marasmiineae</taxon>
        <taxon>Physalacriaceae</taxon>
        <taxon>Armillaria</taxon>
    </lineage>
</organism>
<accession>A0A2H3D3J8</accession>
<evidence type="ECO:0000313" key="3">
    <source>
        <dbReference type="Proteomes" id="UP000217790"/>
    </source>
</evidence>
<dbReference type="Proteomes" id="UP000217790">
    <property type="component" value="Unassembled WGS sequence"/>
</dbReference>
<dbReference type="EMBL" id="KZ293712">
    <property type="protein sequence ID" value="PBK82893.1"/>
    <property type="molecule type" value="Genomic_DNA"/>
</dbReference>
<sequence length="118" mass="13584">MRQKTTPVDQRPVCLHGDDEDLFYRMADIDMVHKLRLPLAQVLLHSREDVVYILKLFVSYAVCVCVVFKLFCYGCVLMVFFVGLDCWGGGRCHCLGGLAELRSHLAAFYRKIRNQDLL</sequence>
<dbReference type="AlphaFoldDB" id="A0A2H3D3J8"/>
<evidence type="ECO:0000256" key="1">
    <source>
        <dbReference type="SAM" id="Phobius"/>
    </source>
</evidence>
<proteinExistence type="predicted"/>